<dbReference type="SFLD" id="SFLDG01135">
    <property type="entry name" value="C1.5.6:_HAD__Beta-PGM__Phospha"/>
    <property type="match status" value="1"/>
</dbReference>
<dbReference type="NCBIfam" id="TIGR01549">
    <property type="entry name" value="HAD-SF-IA-v1"/>
    <property type="match status" value="1"/>
</dbReference>
<comment type="function">
    <text evidence="12">Specifically catalyzes the dephosphorylation of 2-phosphoglycolate. Is involved in the dissimilation of the intracellular 2-phosphoglycolate formed during the DNA repair of 3'-phosphoglycolate ends, a major class of DNA lesions induced by oxidative stress.</text>
</comment>
<dbReference type="EC" id="3.1.3.18" evidence="6"/>
<dbReference type="EMBL" id="RDQO01000002">
    <property type="protein sequence ID" value="RMX06579.1"/>
    <property type="molecule type" value="Genomic_DNA"/>
</dbReference>
<evidence type="ECO:0000256" key="6">
    <source>
        <dbReference type="ARBA" id="ARBA00013078"/>
    </source>
</evidence>
<evidence type="ECO:0000256" key="11">
    <source>
        <dbReference type="ARBA" id="ARBA00023277"/>
    </source>
</evidence>
<evidence type="ECO:0000256" key="9">
    <source>
        <dbReference type="ARBA" id="ARBA00022801"/>
    </source>
</evidence>
<evidence type="ECO:0000256" key="8">
    <source>
        <dbReference type="ARBA" id="ARBA00022723"/>
    </source>
</evidence>
<evidence type="ECO:0000256" key="2">
    <source>
        <dbReference type="ARBA" id="ARBA00001946"/>
    </source>
</evidence>
<dbReference type="OrthoDB" id="9776368at2"/>
<dbReference type="GO" id="GO:0046872">
    <property type="term" value="F:metal ion binding"/>
    <property type="evidence" value="ECO:0007669"/>
    <property type="project" value="UniProtKB-KW"/>
</dbReference>
<dbReference type="InterPro" id="IPR036412">
    <property type="entry name" value="HAD-like_sf"/>
</dbReference>
<dbReference type="InterPro" id="IPR023214">
    <property type="entry name" value="HAD_sf"/>
</dbReference>
<evidence type="ECO:0000313" key="13">
    <source>
        <dbReference type="EMBL" id="RMX06579.1"/>
    </source>
</evidence>
<keyword evidence="8" id="KW-0479">Metal-binding</keyword>
<dbReference type="PANTHER" id="PTHR43434">
    <property type="entry name" value="PHOSPHOGLYCOLATE PHOSPHATASE"/>
    <property type="match status" value="1"/>
</dbReference>
<dbReference type="PRINTS" id="PR00413">
    <property type="entry name" value="HADHALOGNASE"/>
</dbReference>
<sequence length="224" mass="24186">MKPPFWPPRAVLFDLDGTLIDSAAELALAVNRMRQARGQAALPISEYRPFVGSGARGLLPIGLGVRPEDATFPALREEFFDTYEACIGSATQPFDGVATTLQQLETQGIRWGIVTNKIERFARPIAARTPAFAGCGALVGGDTTAHAKPHPEPLLEAARRLGIAPEHCIYVGDDRRDMQAGRSAGMGTVAALYGYIATDEDVGTWPADWRIQSPLELSRLLGIE</sequence>
<dbReference type="PANTHER" id="PTHR43434:SF23">
    <property type="entry name" value="PHOSPHOGLYCOLATE PHOSPHATASE"/>
    <property type="match status" value="1"/>
</dbReference>
<comment type="cofactor">
    <cofactor evidence="2">
        <name>Mg(2+)</name>
        <dbReference type="ChEBI" id="CHEBI:18420"/>
    </cofactor>
</comment>
<dbReference type="GO" id="GO:0006281">
    <property type="term" value="P:DNA repair"/>
    <property type="evidence" value="ECO:0007669"/>
    <property type="project" value="TreeGrafter"/>
</dbReference>
<gene>
    <name evidence="13" type="primary">gph</name>
    <name evidence="13" type="ORF">D8I35_08660</name>
</gene>
<comment type="pathway">
    <text evidence="3">Organic acid metabolism; glycolate biosynthesis; glycolate from 2-phosphoglycolate: step 1/1.</text>
</comment>
<protein>
    <recommendedName>
        <fullName evidence="6">phosphoglycolate phosphatase</fullName>
        <ecNumber evidence="6">3.1.3.18</ecNumber>
    </recommendedName>
</protein>
<proteinExistence type="inferred from homology"/>
<evidence type="ECO:0000256" key="1">
    <source>
        <dbReference type="ARBA" id="ARBA00000830"/>
    </source>
</evidence>
<evidence type="ECO:0000256" key="5">
    <source>
        <dbReference type="ARBA" id="ARBA00011233"/>
    </source>
</evidence>
<dbReference type="Pfam" id="PF00702">
    <property type="entry name" value="Hydrolase"/>
    <property type="match status" value="1"/>
</dbReference>
<evidence type="ECO:0000256" key="12">
    <source>
        <dbReference type="ARBA" id="ARBA00059247"/>
    </source>
</evidence>
<dbReference type="Gene3D" id="3.40.50.1000">
    <property type="entry name" value="HAD superfamily/HAD-like"/>
    <property type="match status" value="1"/>
</dbReference>
<dbReference type="GO" id="GO:0008967">
    <property type="term" value="F:phosphoglycolate phosphatase activity"/>
    <property type="evidence" value="ECO:0007669"/>
    <property type="project" value="UniProtKB-EC"/>
</dbReference>
<comment type="subunit">
    <text evidence="5">Homotrimer.</text>
</comment>
<keyword evidence="9 13" id="KW-0378">Hydrolase</keyword>
<evidence type="ECO:0000256" key="4">
    <source>
        <dbReference type="ARBA" id="ARBA00006171"/>
    </source>
</evidence>
<dbReference type="SFLD" id="SFLDS00003">
    <property type="entry name" value="Haloacid_Dehalogenase"/>
    <property type="match status" value="1"/>
</dbReference>
<dbReference type="InterPro" id="IPR050155">
    <property type="entry name" value="HAD-like_hydrolase_sf"/>
</dbReference>
<keyword evidence="11" id="KW-0119">Carbohydrate metabolism</keyword>
<dbReference type="FunFam" id="3.40.50.1000:FF:000022">
    <property type="entry name" value="Phosphoglycolate phosphatase"/>
    <property type="match status" value="1"/>
</dbReference>
<dbReference type="NCBIfam" id="TIGR01449">
    <property type="entry name" value="PGP_bact"/>
    <property type="match status" value="1"/>
</dbReference>
<accession>A0A3M6QVI9</accession>
<comment type="similarity">
    <text evidence="4">Belongs to the HAD-like hydrolase superfamily. CbbY/CbbZ/Gph/YieH family.</text>
</comment>
<keyword evidence="7" id="KW-0113">Calvin cycle</keyword>
<keyword evidence="14" id="KW-1185">Reference proteome</keyword>
<comment type="catalytic activity">
    <reaction evidence="1">
        <text>2-phosphoglycolate + H2O = glycolate + phosphate</text>
        <dbReference type="Rhea" id="RHEA:14369"/>
        <dbReference type="ChEBI" id="CHEBI:15377"/>
        <dbReference type="ChEBI" id="CHEBI:29805"/>
        <dbReference type="ChEBI" id="CHEBI:43474"/>
        <dbReference type="ChEBI" id="CHEBI:58033"/>
        <dbReference type="EC" id="3.1.3.18"/>
    </reaction>
</comment>
<keyword evidence="10" id="KW-0460">Magnesium</keyword>
<dbReference type="AlphaFoldDB" id="A0A3M6QVI9"/>
<dbReference type="InterPro" id="IPR023198">
    <property type="entry name" value="PGP-like_dom2"/>
</dbReference>
<dbReference type="Gene3D" id="1.10.150.240">
    <property type="entry name" value="Putative phosphatase, domain 2"/>
    <property type="match status" value="1"/>
</dbReference>
<dbReference type="Proteomes" id="UP000278006">
    <property type="component" value="Unassembled WGS sequence"/>
</dbReference>
<dbReference type="GO" id="GO:0019253">
    <property type="term" value="P:reductive pentose-phosphate cycle"/>
    <property type="evidence" value="ECO:0007669"/>
    <property type="project" value="UniProtKB-KW"/>
</dbReference>
<dbReference type="NCBIfam" id="TIGR01509">
    <property type="entry name" value="HAD-SF-IA-v3"/>
    <property type="match status" value="1"/>
</dbReference>
<evidence type="ECO:0000256" key="3">
    <source>
        <dbReference type="ARBA" id="ARBA00004818"/>
    </source>
</evidence>
<dbReference type="GO" id="GO:0005829">
    <property type="term" value="C:cytosol"/>
    <property type="evidence" value="ECO:0007669"/>
    <property type="project" value="TreeGrafter"/>
</dbReference>
<name>A0A3M6QVI9_9BURK</name>
<dbReference type="SFLD" id="SFLDG01129">
    <property type="entry name" value="C1.5:_HAD__Beta-PGM__Phosphata"/>
    <property type="match status" value="1"/>
</dbReference>
<organism evidence="13 14">
    <name type="scientific">Corticibacter populi</name>
    <dbReference type="NCBI Taxonomy" id="1550736"/>
    <lineage>
        <taxon>Bacteria</taxon>
        <taxon>Pseudomonadati</taxon>
        <taxon>Pseudomonadota</taxon>
        <taxon>Betaproteobacteria</taxon>
        <taxon>Burkholderiales</taxon>
        <taxon>Comamonadaceae</taxon>
        <taxon>Corticibacter</taxon>
    </lineage>
</organism>
<evidence type="ECO:0000256" key="10">
    <source>
        <dbReference type="ARBA" id="ARBA00022842"/>
    </source>
</evidence>
<evidence type="ECO:0000313" key="14">
    <source>
        <dbReference type="Proteomes" id="UP000278006"/>
    </source>
</evidence>
<reference evidence="13 14" key="1">
    <citation type="submission" date="2018-10" db="EMBL/GenBank/DDBJ databases">
        <title>Draft genome of Cortibacter populi DSM10536.</title>
        <authorList>
            <person name="Bernier A.-M."/>
            <person name="Bernard K."/>
        </authorList>
    </citation>
    <scope>NUCLEOTIDE SEQUENCE [LARGE SCALE GENOMIC DNA]</scope>
    <source>
        <strain evidence="13 14">DSM 105136</strain>
    </source>
</reference>
<comment type="caution">
    <text evidence="13">The sequence shown here is derived from an EMBL/GenBank/DDBJ whole genome shotgun (WGS) entry which is preliminary data.</text>
</comment>
<dbReference type="InterPro" id="IPR006439">
    <property type="entry name" value="HAD-SF_hydro_IA"/>
</dbReference>
<evidence type="ECO:0000256" key="7">
    <source>
        <dbReference type="ARBA" id="ARBA00022567"/>
    </source>
</evidence>
<dbReference type="SUPFAM" id="SSF56784">
    <property type="entry name" value="HAD-like"/>
    <property type="match status" value="1"/>
</dbReference>
<dbReference type="InterPro" id="IPR037512">
    <property type="entry name" value="PGPase_prok"/>
</dbReference>
<dbReference type="RefSeq" id="WP_122228135.1">
    <property type="nucleotide sequence ID" value="NZ_RDQO01000002.1"/>
</dbReference>